<dbReference type="InterPro" id="IPR047817">
    <property type="entry name" value="ABC2_TM_bact-type"/>
</dbReference>
<dbReference type="PANTHER" id="PTHR30413">
    <property type="entry name" value="INNER MEMBRANE TRANSPORT PERMEASE"/>
    <property type="match status" value="1"/>
</dbReference>
<evidence type="ECO:0000313" key="11">
    <source>
        <dbReference type="EMBL" id="AIC91446.1"/>
    </source>
</evidence>
<organism evidence="11 12">
    <name type="scientific">Bifidobacterium [indicum] DSM 20214 = LMG 11587</name>
    <dbReference type="NCBI Taxonomy" id="1341694"/>
    <lineage>
        <taxon>Bacteria</taxon>
        <taxon>Bacillati</taxon>
        <taxon>Actinomycetota</taxon>
        <taxon>Actinomycetes</taxon>
        <taxon>Bifidobacteriales</taxon>
        <taxon>Bifidobacteriaceae</taxon>
        <taxon>Bifidobacterium</taxon>
    </lineage>
</organism>
<evidence type="ECO:0000256" key="7">
    <source>
        <dbReference type="ARBA" id="ARBA00022989"/>
    </source>
</evidence>
<dbReference type="PANTHER" id="PTHR30413:SF8">
    <property type="entry name" value="TRANSPORT PERMEASE PROTEIN"/>
    <property type="match status" value="1"/>
</dbReference>
<feature type="transmembrane region" description="Helical" evidence="9">
    <location>
        <begin position="62"/>
        <end position="79"/>
    </location>
</feature>
<keyword evidence="4 9" id="KW-1003">Cell membrane</keyword>
<dbReference type="PROSITE" id="PS51012">
    <property type="entry name" value="ABC_TM2"/>
    <property type="match status" value="1"/>
</dbReference>
<evidence type="ECO:0000256" key="5">
    <source>
        <dbReference type="ARBA" id="ARBA00022519"/>
    </source>
</evidence>
<dbReference type="RefSeq" id="WP_033491365.1">
    <property type="nucleotide sequence ID" value="NZ_CP006018.1"/>
</dbReference>
<dbReference type="HOGENOM" id="CLU_060703_2_0_11"/>
<dbReference type="GO" id="GO:0140359">
    <property type="term" value="F:ABC-type transporter activity"/>
    <property type="evidence" value="ECO:0007669"/>
    <property type="project" value="InterPro"/>
</dbReference>
<keyword evidence="6 9" id="KW-0812">Transmembrane</keyword>
<dbReference type="GO" id="GO:0015920">
    <property type="term" value="P:lipopolysaccharide transport"/>
    <property type="evidence" value="ECO:0007669"/>
    <property type="project" value="TreeGrafter"/>
</dbReference>
<gene>
    <name evidence="11" type="ORF">BINDI_0160</name>
</gene>
<dbReference type="GO" id="GO:0005886">
    <property type="term" value="C:plasma membrane"/>
    <property type="evidence" value="ECO:0007669"/>
    <property type="project" value="UniProtKB-SubCell"/>
</dbReference>
<evidence type="ECO:0000256" key="3">
    <source>
        <dbReference type="ARBA" id="ARBA00022448"/>
    </source>
</evidence>
<keyword evidence="5" id="KW-0997">Cell inner membrane</keyword>
<dbReference type="OrthoDB" id="9789409at2"/>
<name>A0A087VSX6_9BIFI</name>
<keyword evidence="12" id="KW-1185">Reference proteome</keyword>
<protein>
    <recommendedName>
        <fullName evidence="9">Transport permease protein</fullName>
    </recommendedName>
</protein>
<dbReference type="KEGG" id="bii:BINDI_0160"/>
<evidence type="ECO:0000256" key="4">
    <source>
        <dbReference type="ARBA" id="ARBA00022475"/>
    </source>
</evidence>
<feature type="transmembrane region" description="Helical" evidence="9">
    <location>
        <begin position="34"/>
        <end position="55"/>
    </location>
</feature>
<comment type="subcellular location">
    <subcellularLocation>
        <location evidence="1">Cell inner membrane</location>
        <topology evidence="1">Multi-pass membrane protein</topology>
    </subcellularLocation>
    <subcellularLocation>
        <location evidence="9">Cell membrane</location>
        <topology evidence="9">Multi-pass membrane protein</topology>
    </subcellularLocation>
</comment>
<evidence type="ECO:0000259" key="10">
    <source>
        <dbReference type="PROSITE" id="PS51012"/>
    </source>
</evidence>
<keyword evidence="3 9" id="KW-0813">Transport</keyword>
<accession>A0A087VSX6</accession>
<reference evidence="11 12" key="1">
    <citation type="journal article" date="2014" name="Appl. Environ. Microbiol.">
        <title>Genomic encyclopedia of type strains of the genus Bifidobacterium.</title>
        <authorList>
            <person name="Milani C."/>
            <person name="Lugli G.A."/>
            <person name="Duranti S."/>
            <person name="Turroni F."/>
            <person name="Bottacini F."/>
            <person name="Mangifesta M."/>
            <person name="Sanchez B."/>
            <person name="Viappiani A."/>
            <person name="Mancabelli L."/>
            <person name="Taminiau B."/>
            <person name="Delcenserie V."/>
            <person name="Barrangou R."/>
            <person name="Margolles A."/>
            <person name="van Sinderen D."/>
            <person name="Ventura M."/>
        </authorList>
    </citation>
    <scope>NUCLEOTIDE SEQUENCE [LARGE SCALE GENOMIC DNA]</scope>
    <source>
        <strain evidence="11 12">LMG 11587</strain>
    </source>
</reference>
<comment type="caution">
    <text evidence="9">Lacks conserved residue(s) required for the propagation of feature annotation.</text>
</comment>
<dbReference type="GeneID" id="91565660"/>
<keyword evidence="7 9" id="KW-1133">Transmembrane helix</keyword>
<proteinExistence type="inferred from homology"/>
<dbReference type="Pfam" id="PF01061">
    <property type="entry name" value="ABC2_membrane"/>
    <property type="match status" value="1"/>
</dbReference>
<dbReference type="EMBL" id="CP006018">
    <property type="protein sequence ID" value="AIC91446.1"/>
    <property type="molecule type" value="Genomic_DNA"/>
</dbReference>
<feature type="transmembrane region" description="Helical" evidence="9">
    <location>
        <begin position="143"/>
        <end position="167"/>
    </location>
</feature>
<evidence type="ECO:0000256" key="9">
    <source>
        <dbReference type="RuleBase" id="RU361157"/>
    </source>
</evidence>
<evidence type="ECO:0000256" key="2">
    <source>
        <dbReference type="ARBA" id="ARBA00007783"/>
    </source>
</evidence>
<evidence type="ECO:0000256" key="8">
    <source>
        <dbReference type="ARBA" id="ARBA00023136"/>
    </source>
</evidence>
<evidence type="ECO:0000313" key="12">
    <source>
        <dbReference type="Proteomes" id="UP000028569"/>
    </source>
</evidence>
<evidence type="ECO:0000256" key="6">
    <source>
        <dbReference type="ARBA" id="ARBA00022692"/>
    </source>
</evidence>
<feature type="transmembrane region" description="Helical" evidence="9">
    <location>
        <begin position="105"/>
        <end position="131"/>
    </location>
</feature>
<feature type="domain" description="ABC transmembrane type-2" evidence="10">
    <location>
        <begin position="32"/>
        <end position="267"/>
    </location>
</feature>
<comment type="similarity">
    <text evidence="2 9">Belongs to the ABC-2 integral membrane protein family.</text>
</comment>
<evidence type="ECO:0000256" key="1">
    <source>
        <dbReference type="ARBA" id="ARBA00004429"/>
    </source>
</evidence>
<sequence length="275" mass="31136">MKRLEIFSKKNWLLLKAMVSTDFKLRYKESVLGYLWSVLKPLMLFAIMYVVFVRFMRFGADVPHFAVALLLGIILWNLFNETTTGGMLSIVGHGDLLRKIHFSKYVVVVASSMSALINFGFNFIVVIVFALINGVKPAWSNLLILPIVFELYLLALGISFFLSALYVDLRDLNPIWEVVTQAGFYATPIIYPISMISSRAGNNGPIFAKLDLMLNPMAQIVQDARHVLISPANPTLWGWTSNFFVACWPVVFSLLIFLLGLKFFTVKSKYFAELV</sequence>
<dbReference type="AlphaFoldDB" id="A0A087VSX6"/>
<dbReference type="Proteomes" id="UP000028569">
    <property type="component" value="Chromosome"/>
</dbReference>
<keyword evidence="8 9" id="KW-0472">Membrane</keyword>
<feature type="transmembrane region" description="Helical" evidence="9">
    <location>
        <begin position="243"/>
        <end position="264"/>
    </location>
</feature>
<dbReference type="InterPro" id="IPR013525">
    <property type="entry name" value="ABC2_TM"/>
</dbReference>